<evidence type="ECO:0000259" key="4">
    <source>
        <dbReference type="PROSITE" id="PS50192"/>
    </source>
</evidence>
<evidence type="ECO:0000313" key="5">
    <source>
        <dbReference type="EMBL" id="KAK3238338.1"/>
    </source>
</evidence>
<dbReference type="PROSITE" id="PS50192">
    <property type="entry name" value="T_SNARE"/>
    <property type="match status" value="1"/>
</dbReference>
<gene>
    <name evidence="5" type="ORF">CYMTET_51643</name>
</gene>
<dbReference type="GO" id="GO:0006886">
    <property type="term" value="P:intracellular protein transport"/>
    <property type="evidence" value="ECO:0007669"/>
    <property type="project" value="InterPro"/>
</dbReference>
<dbReference type="InterPro" id="IPR000727">
    <property type="entry name" value="T_SNARE_dom"/>
</dbReference>
<feature type="compositionally biased region" description="Basic residues" evidence="3">
    <location>
        <begin position="254"/>
        <end position="263"/>
    </location>
</feature>
<dbReference type="PROSITE" id="PS00914">
    <property type="entry name" value="SYNTAXIN"/>
    <property type="match status" value="1"/>
</dbReference>
<accession>A0AAE0BLW3</accession>
<protein>
    <submittedName>
        <fullName evidence="5">Syntaxin protein</fullName>
    </submittedName>
</protein>
<dbReference type="GO" id="GO:0005484">
    <property type="term" value="F:SNAP receptor activity"/>
    <property type="evidence" value="ECO:0007669"/>
    <property type="project" value="InterPro"/>
</dbReference>
<comment type="similarity">
    <text evidence="1">Belongs to the syntaxin family.</text>
</comment>
<dbReference type="SUPFAM" id="SSF58038">
    <property type="entry name" value="SNARE fusion complex"/>
    <property type="match status" value="1"/>
</dbReference>
<dbReference type="GO" id="GO:0016020">
    <property type="term" value="C:membrane"/>
    <property type="evidence" value="ECO:0007669"/>
    <property type="project" value="InterPro"/>
</dbReference>
<dbReference type="AlphaFoldDB" id="A0AAE0BLW3"/>
<evidence type="ECO:0000313" key="6">
    <source>
        <dbReference type="Proteomes" id="UP001190700"/>
    </source>
</evidence>
<keyword evidence="2" id="KW-0813">Transport</keyword>
<feature type="domain" description="T-SNARE coiled-coil homology" evidence="4">
    <location>
        <begin position="177"/>
        <end position="239"/>
    </location>
</feature>
<organism evidence="5 6">
    <name type="scientific">Cymbomonas tetramitiformis</name>
    <dbReference type="NCBI Taxonomy" id="36881"/>
    <lineage>
        <taxon>Eukaryota</taxon>
        <taxon>Viridiplantae</taxon>
        <taxon>Chlorophyta</taxon>
        <taxon>Pyramimonadophyceae</taxon>
        <taxon>Pyramimonadales</taxon>
        <taxon>Pyramimonadaceae</taxon>
        <taxon>Cymbomonas</taxon>
    </lineage>
</organism>
<dbReference type="CDD" id="cd15841">
    <property type="entry name" value="SNARE_Qc"/>
    <property type="match status" value="1"/>
</dbReference>
<evidence type="ECO:0000256" key="3">
    <source>
        <dbReference type="SAM" id="MobiDB-lite"/>
    </source>
</evidence>
<sequence length="263" mass="29864">MSIHDVLLRCEALVDRYEKYSSDEDKNKKNKKVPASNEFEELYQNMEDTVDLLYTKAEESAAETNRAVTAQANAEIRRGKTVLRTDLAKLVKIAKKQTKGITEEHLLDRTERVAELEERIEKIPDGVSLGGSKPHKSQAAELAQIKIETLREDQIGSVDPSHYKHTEETRAFEKEFELAKKRQDADLKDISRGLNTLGQLGRAMDNELGKQETLIQAIDDKVDRGNQDLRNVNVQLKAAIHSAERHQTKPSARSTRRHLSLKL</sequence>
<keyword evidence="2" id="KW-0653">Protein transport</keyword>
<dbReference type="SMART" id="SM00397">
    <property type="entry name" value="t_SNARE"/>
    <property type="match status" value="1"/>
</dbReference>
<reference evidence="5 6" key="1">
    <citation type="journal article" date="2015" name="Genome Biol. Evol.">
        <title>Comparative Genomics of a Bacterivorous Green Alga Reveals Evolutionary Causalities and Consequences of Phago-Mixotrophic Mode of Nutrition.</title>
        <authorList>
            <person name="Burns J.A."/>
            <person name="Paasch A."/>
            <person name="Narechania A."/>
            <person name="Kim E."/>
        </authorList>
    </citation>
    <scope>NUCLEOTIDE SEQUENCE [LARGE SCALE GENOMIC DNA]</scope>
    <source>
        <strain evidence="5 6">PLY_AMNH</strain>
    </source>
</reference>
<dbReference type="Proteomes" id="UP001190700">
    <property type="component" value="Unassembled WGS sequence"/>
</dbReference>
<evidence type="ECO:0000256" key="1">
    <source>
        <dbReference type="ARBA" id="ARBA00009063"/>
    </source>
</evidence>
<name>A0AAE0BLW3_9CHLO</name>
<feature type="region of interest" description="Disordered" evidence="3">
    <location>
        <begin position="242"/>
        <end position="263"/>
    </location>
</feature>
<evidence type="ECO:0000256" key="2">
    <source>
        <dbReference type="ARBA" id="ARBA00022927"/>
    </source>
</evidence>
<keyword evidence="6" id="KW-1185">Reference proteome</keyword>
<dbReference type="Gene3D" id="1.20.5.110">
    <property type="match status" value="1"/>
</dbReference>
<proteinExistence type="inferred from homology"/>
<dbReference type="EMBL" id="LGRX02034251">
    <property type="protein sequence ID" value="KAK3238338.1"/>
    <property type="molecule type" value="Genomic_DNA"/>
</dbReference>
<comment type="caution">
    <text evidence="5">The sequence shown here is derived from an EMBL/GenBank/DDBJ whole genome shotgun (WGS) entry which is preliminary data.</text>
</comment>
<dbReference type="InterPro" id="IPR006012">
    <property type="entry name" value="Syntaxin/epimorphin_CS"/>
</dbReference>